<evidence type="ECO:0000313" key="3">
    <source>
        <dbReference type="Proteomes" id="UP000759103"/>
    </source>
</evidence>
<name>A0ABS7BT71_9SPHN</name>
<accession>A0ABS7BT71</accession>
<organism evidence="2 3">
    <name type="scientific">Sphingomonas citri</name>
    <dbReference type="NCBI Taxonomy" id="2862499"/>
    <lineage>
        <taxon>Bacteria</taxon>
        <taxon>Pseudomonadati</taxon>
        <taxon>Pseudomonadota</taxon>
        <taxon>Alphaproteobacteria</taxon>
        <taxon>Sphingomonadales</taxon>
        <taxon>Sphingomonadaceae</taxon>
        <taxon>Sphingomonas</taxon>
    </lineage>
</organism>
<keyword evidence="3" id="KW-1185">Reference proteome</keyword>
<dbReference type="RefSeq" id="WP_219750379.1">
    <property type="nucleotide sequence ID" value="NZ_JAHXZN010000010.1"/>
</dbReference>
<dbReference type="Proteomes" id="UP000759103">
    <property type="component" value="Unassembled WGS sequence"/>
</dbReference>
<proteinExistence type="predicted"/>
<comment type="caution">
    <text evidence="2">The sequence shown here is derived from an EMBL/GenBank/DDBJ whole genome shotgun (WGS) entry which is preliminary data.</text>
</comment>
<gene>
    <name evidence="2" type="ORF">KZ820_18740</name>
</gene>
<feature type="compositionally biased region" description="Polar residues" evidence="1">
    <location>
        <begin position="87"/>
        <end position="96"/>
    </location>
</feature>
<feature type="region of interest" description="Disordered" evidence="1">
    <location>
        <begin position="82"/>
        <end position="102"/>
    </location>
</feature>
<evidence type="ECO:0000313" key="2">
    <source>
        <dbReference type="EMBL" id="MBW6532786.1"/>
    </source>
</evidence>
<reference evidence="2 3" key="1">
    <citation type="submission" date="2021-07" db="EMBL/GenBank/DDBJ databases">
        <title>Sphingomonas sp.</title>
        <authorList>
            <person name="Feng G."/>
            <person name="Li J."/>
            <person name="Pan M."/>
        </authorList>
    </citation>
    <scope>NUCLEOTIDE SEQUENCE [LARGE SCALE GENOMIC DNA]</scope>
    <source>
        <strain evidence="2 3">RRHST34</strain>
    </source>
</reference>
<evidence type="ECO:0000256" key="1">
    <source>
        <dbReference type="SAM" id="MobiDB-lite"/>
    </source>
</evidence>
<protein>
    <submittedName>
        <fullName evidence="2">Uncharacterized protein</fullName>
    </submittedName>
</protein>
<sequence length="102" mass="11155">MIIRFDPSRGVAPGAPRTMIVRAGEWTIAIVRRESLPDRRAARWVIAEAFGYLAGDEGLAFATLFHARCWFICRLAQSGRSLLRGQATPSSSSTGNGVRALH</sequence>
<dbReference type="EMBL" id="JAHXZN010000010">
    <property type="protein sequence ID" value="MBW6532786.1"/>
    <property type="molecule type" value="Genomic_DNA"/>
</dbReference>